<dbReference type="InterPro" id="IPR036388">
    <property type="entry name" value="WH-like_DNA-bd_sf"/>
</dbReference>
<dbReference type="Pfam" id="PF04297">
    <property type="entry name" value="UPF0122"/>
    <property type="match status" value="1"/>
</dbReference>
<dbReference type="InterPro" id="IPR007394">
    <property type="entry name" value="UPF0122"/>
</dbReference>
<accession>A0A1M6E6V4</accession>
<dbReference type="RefSeq" id="WP_110939955.1">
    <property type="nucleotide sequence ID" value="NZ_FQZV01000007.1"/>
</dbReference>
<dbReference type="NCBIfam" id="NF045758">
    <property type="entry name" value="YlxM"/>
    <property type="match status" value="1"/>
</dbReference>
<dbReference type="EMBL" id="FQZV01000007">
    <property type="protein sequence ID" value="SHI81155.1"/>
    <property type="molecule type" value="Genomic_DNA"/>
</dbReference>
<evidence type="ECO:0000313" key="4">
    <source>
        <dbReference type="EMBL" id="SHI81155.1"/>
    </source>
</evidence>
<protein>
    <recommendedName>
        <fullName evidence="3">UPF0122 protein SAMN02745975_00672</fullName>
    </recommendedName>
</protein>
<dbReference type="AlphaFoldDB" id="A0A1M6E6V4"/>
<dbReference type="HAMAP" id="MF_00245">
    <property type="entry name" value="UPF0122"/>
    <property type="match status" value="1"/>
</dbReference>
<dbReference type="Gene3D" id="1.10.10.10">
    <property type="entry name" value="Winged helix-like DNA-binding domain superfamily/Winged helix DNA-binding domain"/>
    <property type="match status" value="1"/>
</dbReference>
<organism evidence="4 5">
    <name type="scientific">Geosporobacter subterraneus DSM 17957</name>
    <dbReference type="NCBI Taxonomy" id="1121919"/>
    <lineage>
        <taxon>Bacteria</taxon>
        <taxon>Bacillati</taxon>
        <taxon>Bacillota</taxon>
        <taxon>Clostridia</taxon>
        <taxon>Peptostreptococcales</taxon>
        <taxon>Thermotaleaceae</taxon>
        <taxon>Geosporobacter</taxon>
    </lineage>
</organism>
<dbReference type="OrthoDB" id="6392at2"/>
<keyword evidence="5" id="KW-1185">Reference proteome</keyword>
<proteinExistence type="inferred from homology"/>
<evidence type="ECO:0000256" key="3">
    <source>
        <dbReference type="HAMAP-Rule" id="MF_00245"/>
    </source>
</evidence>
<dbReference type="SUPFAM" id="SSF88659">
    <property type="entry name" value="Sigma3 and sigma4 domains of RNA polymerase sigma factors"/>
    <property type="match status" value="1"/>
</dbReference>
<name>A0A1M6E6V4_9FIRM</name>
<evidence type="ECO:0000256" key="1">
    <source>
        <dbReference type="ARBA" id="ARBA00008720"/>
    </source>
</evidence>
<dbReference type="InterPro" id="IPR054831">
    <property type="entry name" value="UPF0122_fam_protein"/>
</dbReference>
<comment type="similarity">
    <text evidence="1 3">Belongs to the UPF0122 family.</text>
</comment>
<dbReference type="InterPro" id="IPR013324">
    <property type="entry name" value="RNA_pol_sigma_r3/r4-like"/>
</dbReference>
<dbReference type="STRING" id="1121919.SAMN02745975_00672"/>
<comment type="function">
    <text evidence="2 3">Might take part in the signal recognition particle (SRP) pathway. This is inferred from the conservation of its genetic proximity to ftsY/ffh. May be a regulatory protein.</text>
</comment>
<dbReference type="PANTHER" id="PTHR40083">
    <property type="entry name" value="UPF0122 PROTEIN CBO2450/CLC_2298"/>
    <property type="match status" value="1"/>
</dbReference>
<evidence type="ECO:0000313" key="5">
    <source>
        <dbReference type="Proteomes" id="UP000184536"/>
    </source>
</evidence>
<gene>
    <name evidence="4" type="ORF">SAMN02745975_00672</name>
</gene>
<dbReference type="Proteomes" id="UP000184536">
    <property type="component" value="Unassembled WGS sequence"/>
</dbReference>
<sequence>MFDKMLQISLLYDFYGQLLTEKQQEVVQLYYNNDYSLGEISEQLNVSRQAVYDTIKRTEKVLFEYEEKLGLVEKFINTQKDIERILEIVEKIEHQIGSAKADLSDFREEIKRIRTISMDILENSP</sequence>
<reference evidence="5" key="1">
    <citation type="submission" date="2016-11" db="EMBL/GenBank/DDBJ databases">
        <authorList>
            <person name="Varghese N."/>
            <person name="Submissions S."/>
        </authorList>
    </citation>
    <scope>NUCLEOTIDE SEQUENCE [LARGE SCALE GENOMIC DNA]</scope>
    <source>
        <strain evidence="5">DSM 17957</strain>
    </source>
</reference>
<dbReference type="PANTHER" id="PTHR40083:SF1">
    <property type="entry name" value="UPF0122 PROTEIN YLXM"/>
    <property type="match status" value="1"/>
</dbReference>
<dbReference type="NCBIfam" id="NF001072">
    <property type="entry name" value="PRK00118.2-2"/>
    <property type="match status" value="1"/>
</dbReference>
<evidence type="ECO:0000256" key="2">
    <source>
        <dbReference type="ARBA" id="ARBA00024764"/>
    </source>
</evidence>